<keyword evidence="11" id="KW-1185">Reference proteome</keyword>
<keyword evidence="7" id="KW-1133">Transmembrane helix</keyword>
<dbReference type="InterPro" id="IPR031329">
    <property type="entry name" value="NEUT/ALK_ceramidase_N"/>
</dbReference>
<evidence type="ECO:0000256" key="1">
    <source>
        <dbReference type="ARBA" id="ARBA00009835"/>
    </source>
</evidence>
<evidence type="ECO:0000256" key="4">
    <source>
        <dbReference type="PIRSR" id="PIRSR606823-2"/>
    </source>
</evidence>
<keyword evidence="5" id="KW-0746">Sphingolipid metabolism</keyword>
<dbReference type="GO" id="GO:0046514">
    <property type="term" value="P:ceramide catabolic process"/>
    <property type="evidence" value="ECO:0007669"/>
    <property type="project" value="InterPro"/>
</dbReference>
<feature type="active site" description="Nucleophile" evidence="3">
    <location>
        <position position="351"/>
    </location>
</feature>
<feature type="domain" description="Neutral/alkaline non-lysosomal ceramidase C-terminal" evidence="9">
    <location>
        <begin position="621"/>
        <end position="780"/>
    </location>
</feature>
<protein>
    <recommendedName>
        <fullName evidence="5">Neutral ceramidase</fullName>
        <ecNumber evidence="5">3.5.1.23</ecNumber>
    </recommendedName>
</protein>
<dbReference type="InterPro" id="IPR006823">
    <property type="entry name" value="Ceramidase_alk"/>
</dbReference>
<dbReference type="Gene3D" id="2.60.40.2300">
    <property type="entry name" value="Neutral/alkaline non-lysosomal ceramidase, C-terminal domain"/>
    <property type="match status" value="1"/>
</dbReference>
<reference evidence="10" key="1">
    <citation type="submission" date="2021-02" db="EMBL/GenBank/DDBJ databases">
        <title>Genome sequence Cadophora malorum strain M34.</title>
        <authorList>
            <person name="Stefanovic E."/>
            <person name="Vu D."/>
            <person name="Scully C."/>
            <person name="Dijksterhuis J."/>
            <person name="Roader J."/>
            <person name="Houbraken J."/>
        </authorList>
    </citation>
    <scope>NUCLEOTIDE SEQUENCE</scope>
    <source>
        <strain evidence="10">M34</strain>
    </source>
</reference>
<sequence length="781" mass="83991">MSSLFQNRGYQALPEQEKHQNEAENETPAVPGRRQARSKKFYFAIASLIAVGLLALVAFTSSWTSEAEPVPDLASAMPMDDESREFLANLGRAGDQQYLLGVGKADITGPVVEIGFMGYAVLEQVGTGLRQRLYSRAYIIGNVNKPSDRFVYLVLDIANGDTAIRYGVVNALKSAGLGIYNQSNVALTGTHSHSGPGAFNNYLLPQITTLGFSKQSYQAIVDGTVLSIQRAHASLAPGYLKYGDTNVTDANINRSLYAYLANPAAERAKYASNVDTTLTLLRFQRASDGLNTGVLGWHSVHGTSALANNTHVTGDNKGVSSYLFEKAALTDPKAAPGFVAAFSQSSVGDTSPNVLGAWCDDGTGTQCTFDKSTCGGTSQACHGRGPAFQKLDLGISSCYEIGRRVFTAAKSLYDSLDSVGTAVSDSSVKFYHTFQDMQYFQFPLPNGTVVQSCPAALGAGFAAGTSDWPGAFDFTQANNDSQTQNPFWVLVRDVLTTPSAKQVACHSPKPILLDVGEMHTPYEWSPNIVDIQSFRVGQLFMIISPGEATTMTGRRWKDTVAKAAIAKGITTSPKVVLGGPANTYAHYIATPEEYGIQRYEGASTLFGPWTSSAHMYLSEQNIGYLMASNTSQPASGPLPPDNSGSSISLITDVVWDSPHPGTSYGSVMTQPAASYTVGSVVNVTFVAANPRNNLRLEGTFAEVQMLVNGVWTKVRDDSDWFLVYTWYRDDGLIGSSHVVLSWETESYAAKGTYRFKYYGDSKVLGGKITAFTGTSGNFTLV</sequence>
<feature type="transmembrane region" description="Helical" evidence="7">
    <location>
        <begin position="41"/>
        <end position="63"/>
    </location>
</feature>
<evidence type="ECO:0000256" key="5">
    <source>
        <dbReference type="RuleBase" id="RU366019"/>
    </source>
</evidence>
<feature type="binding site" evidence="4">
    <location>
        <position position="301"/>
    </location>
    <ligand>
        <name>Zn(2+)</name>
        <dbReference type="ChEBI" id="CHEBI:29105"/>
    </ligand>
</feature>
<keyword evidence="5" id="KW-0443">Lipid metabolism</keyword>
<proteinExistence type="inferred from homology"/>
<keyword evidence="4" id="KW-0479">Metal-binding</keyword>
<keyword evidence="4" id="KW-0862">Zinc</keyword>
<accession>A0A8H7WFF8</accession>
<name>A0A8H7WFF8_9HELO</name>
<keyword evidence="7" id="KW-0472">Membrane</keyword>
<keyword evidence="2 5" id="KW-0378">Hydrolase</keyword>
<feature type="binding site" evidence="4">
    <location>
        <position position="191"/>
    </location>
    <ligand>
        <name>Zn(2+)</name>
        <dbReference type="ChEBI" id="CHEBI:29105"/>
    </ligand>
</feature>
<dbReference type="InterPro" id="IPR038445">
    <property type="entry name" value="NCDase_C_sf"/>
</dbReference>
<evidence type="ECO:0000256" key="7">
    <source>
        <dbReference type="SAM" id="Phobius"/>
    </source>
</evidence>
<organism evidence="10 11">
    <name type="scientific">Cadophora malorum</name>
    <dbReference type="NCBI Taxonomy" id="108018"/>
    <lineage>
        <taxon>Eukaryota</taxon>
        <taxon>Fungi</taxon>
        <taxon>Dikarya</taxon>
        <taxon>Ascomycota</taxon>
        <taxon>Pezizomycotina</taxon>
        <taxon>Leotiomycetes</taxon>
        <taxon>Helotiales</taxon>
        <taxon>Ploettnerulaceae</taxon>
        <taxon>Cadophora</taxon>
    </lineage>
</organism>
<evidence type="ECO:0000256" key="2">
    <source>
        <dbReference type="ARBA" id="ARBA00022801"/>
    </source>
</evidence>
<dbReference type="EMBL" id="JAFJYH010000028">
    <property type="protein sequence ID" value="KAG4423855.1"/>
    <property type="molecule type" value="Genomic_DNA"/>
</dbReference>
<evidence type="ECO:0000256" key="3">
    <source>
        <dbReference type="PIRSR" id="PIRSR606823-1"/>
    </source>
</evidence>
<dbReference type="Pfam" id="PF17048">
    <property type="entry name" value="Ceramidse_alk_C"/>
    <property type="match status" value="1"/>
</dbReference>
<dbReference type="EC" id="3.5.1.23" evidence="5"/>
<dbReference type="InterPro" id="IPR031331">
    <property type="entry name" value="NEUT/ALK_ceramidase_C"/>
</dbReference>
<dbReference type="AlphaFoldDB" id="A0A8H7WFF8"/>
<dbReference type="Pfam" id="PF04734">
    <property type="entry name" value="Ceramidase_alk"/>
    <property type="match status" value="1"/>
</dbReference>
<dbReference type="PANTHER" id="PTHR12670">
    <property type="entry name" value="CERAMIDASE"/>
    <property type="match status" value="1"/>
</dbReference>
<dbReference type="GO" id="GO:0046872">
    <property type="term" value="F:metal ion binding"/>
    <property type="evidence" value="ECO:0007669"/>
    <property type="project" value="UniProtKB-KW"/>
</dbReference>
<dbReference type="GO" id="GO:0042759">
    <property type="term" value="P:long-chain fatty acid biosynthetic process"/>
    <property type="evidence" value="ECO:0007669"/>
    <property type="project" value="TreeGrafter"/>
</dbReference>
<feature type="binding site" evidence="4">
    <location>
        <position position="587"/>
    </location>
    <ligand>
        <name>Zn(2+)</name>
        <dbReference type="ChEBI" id="CHEBI:29105"/>
    </ligand>
</feature>
<dbReference type="OrthoDB" id="191371at2759"/>
<dbReference type="GO" id="GO:0005576">
    <property type="term" value="C:extracellular region"/>
    <property type="evidence" value="ECO:0007669"/>
    <property type="project" value="TreeGrafter"/>
</dbReference>
<evidence type="ECO:0000313" key="11">
    <source>
        <dbReference type="Proteomes" id="UP000664132"/>
    </source>
</evidence>
<evidence type="ECO:0000256" key="6">
    <source>
        <dbReference type="SAM" id="MobiDB-lite"/>
    </source>
</evidence>
<dbReference type="GO" id="GO:0017040">
    <property type="term" value="F:N-acylsphingosine amidohydrolase activity"/>
    <property type="evidence" value="ECO:0007669"/>
    <property type="project" value="UniProtKB-UniRule"/>
</dbReference>
<comment type="caution">
    <text evidence="10">The sequence shown here is derived from an EMBL/GenBank/DDBJ whole genome shotgun (WGS) entry which is preliminary data.</text>
</comment>
<feature type="region of interest" description="Disordered" evidence="6">
    <location>
        <begin position="1"/>
        <end position="32"/>
    </location>
</feature>
<evidence type="ECO:0000313" key="10">
    <source>
        <dbReference type="EMBL" id="KAG4423855.1"/>
    </source>
</evidence>
<dbReference type="PANTHER" id="PTHR12670:SF20">
    <property type="entry name" value="NEUTRAL CERAMIDASE"/>
    <property type="match status" value="1"/>
</dbReference>
<comment type="catalytic activity">
    <reaction evidence="5">
        <text>an N-acylsphing-4-enine + H2O = sphing-4-enine + a fatty acid</text>
        <dbReference type="Rhea" id="RHEA:20856"/>
        <dbReference type="ChEBI" id="CHEBI:15377"/>
        <dbReference type="ChEBI" id="CHEBI:28868"/>
        <dbReference type="ChEBI" id="CHEBI:52639"/>
        <dbReference type="ChEBI" id="CHEBI:57756"/>
        <dbReference type="EC" id="3.5.1.23"/>
    </reaction>
</comment>
<dbReference type="Proteomes" id="UP000664132">
    <property type="component" value="Unassembled WGS sequence"/>
</dbReference>
<comment type="similarity">
    <text evidence="1 5">Belongs to the neutral ceramidase family.</text>
</comment>
<gene>
    <name evidence="10" type="ORF">IFR04_003000</name>
</gene>
<evidence type="ECO:0000259" key="9">
    <source>
        <dbReference type="Pfam" id="PF17048"/>
    </source>
</evidence>
<dbReference type="GO" id="GO:0046512">
    <property type="term" value="P:sphingosine biosynthetic process"/>
    <property type="evidence" value="ECO:0007669"/>
    <property type="project" value="TreeGrafter"/>
</dbReference>
<feature type="binding site" evidence="4">
    <location>
        <position position="547"/>
    </location>
    <ligand>
        <name>Zn(2+)</name>
        <dbReference type="ChEBI" id="CHEBI:29105"/>
    </ligand>
</feature>
<keyword evidence="7" id="KW-0812">Transmembrane</keyword>
<evidence type="ECO:0000259" key="8">
    <source>
        <dbReference type="Pfam" id="PF04734"/>
    </source>
</evidence>
<comment type="cofactor">
    <cofactor evidence="4">
        <name>Zn(2+)</name>
        <dbReference type="ChEBI" id="CHEBI:29105"/>
    </cofactor>
    <text evidence="4">Binds 1 zinc ion per subunit.</text>
</comment>
<feature type="domain" description="Neutral/alkaline non-lysosomal ceramidase N-terminal" evidence="8">
    <location>
        <begin position="98"/>
        <end position="615"/>
    </location>
</feature>
<dbReference type="GO" id="GO:0016020">
    <property type="term" value="C:membrane"/>
    <property type="evidence" value="ECO:0007669"/>
    <property type="project" value="GOC"/>
</dbReference>